<dbReference type="AlphaFoldDB" id="A0AAV1SP54"/>
<dbReference type="Proteomes" id="UP001314170">
    <property type="component" value="Unassembled WGS sequence"/>
</dbReference>
<sequence>MTGTLDYLDERRPNWIIAEKIIGRRYDKHSYENEVQSGTYVAETTRKSRANFQSERSVKN</sequence>
<accession>A0AAV1SP54</accession>
<name>A0AAV1SP54_9ROSI</name>
<keyword evidence="2" id="KW-1185">Reference proteome</keyword>
<gene>
    <name evidence="1" type="ORF">DCAF_LOCUS24825</name>
</gene>
<proteinExistence type="predicted"/>
<comment type="caution">
    <text evidence="1">The sequence shown here is derived from an EMBL/GenBank/DDBJ whole genome shotgun (WGS) entry which is preliminary data.</text>
</comment>
<evidence type="ECO:0000313" key="1">
    <source>
        <dbReference type="EMBL" id="CAK7353628.1"/>
    </source>
</evidence>
<evidence type="ECO:0000313" key="2">
    <source>
        <dbReference type="Proteomes" id="UP001314170"/>
    </source>
</evidence>
<reference evidence="1 2" key="1">
    <citation type="submission" date="2024-01" db="EMBL/GenBank/DDBJ databases">
        <authorList>
            <person name="Waweru B."/>
        </authorList>
    </citation>
    <scope>NUCLEOTIDE SEQUENCE [LARGE SCALE GENOMIC DNA]</scope>
</reference>
<dbReference type="EMBL" id="CAWUPB010001194">
    <property type="protein sequence ID" value="CAK7353628.1"/>
    <property type="molecule type" value="Genomic_DNA"/>
</dbReference>
<protein>
    <submittedName>
        <fullName evidence="1">Uncharacterized protein</fullName>
    </submittedName>
</protein>
<organism evidence="1 2">
    <name type="scientific">Dovyalis caffra</name>
    <dbReference type="NCBI Taxonomy" id="77055"/>
    <lineage>
        <taxon>Eukaryota</taxon>
        <taxon>Viridiplantae</taxon>
        <taxon>Streptophyta</taxon>
        <taxon>Embryophyta</taxon>
        <taxon>Tracheophyta</taxon>
        <taxon>Spermatophyta</taxon>
        <taxon>Magnoliopsida</taxon>
        <taxon>eudicotyledons</taxon>
        <taxon>Gunneridae</taxon>
        <taxon>Pentapetalae</taxon>
        <taxon>rosids</taxon>
        <taxon>fabids</taxon>
        <taxon>Malpighiales</taxon>
        <taxon>Salicaceae</taxon>
        <taxon>Flacourtieae</taxon>
        <taxon>Dovyalis</taxon>
    </lineage>
</organism>